<proteinExistence type="predicted"/>
<sequence length="149" mass="15777">MTFGTLLSSQGTDASIETLPGLSGRFPSSCSSLSDPLSASLTPAGGAPHLPRRVFGPHRLGKTLAKRTCQVQFADFPVPRRTTARKNGSTPRLREGRLPLRDRTCRLRVRGSLSSDQGTVRPSGPGRQNHPGPAAAGGGERRPNSTVPQ</sequence>
<dbReference type="Proteomes" id="UP000249340">
    <property type="component" value="Chromosome"/>
</dbReference>
<dbReference type="KEGG" id="stri:C7M71_009880"/>
<reference evidence="3" key="1">
    <citation type="submission" date="2018-07" db="EMBL/GenBank/DDBJ databases">
        <title>Streptacidiphilus bronchialis DSM 106435 chromosome.</title>
        <authorList>
            <person name="Batra D."/>
            <person name="Gulvik C.A."/>
        </authorList>
    </citation>
    <scope>NUCLEOTIDE SEQUENCE [LARGE SCALE GENOMIC DNA]</scope>
    <source>
        <strain evidence="3">DSM 106435</strain>
    </source>
</reference>
<keyword evidence="3" id="KW-1185">Reference proteome</keyword>
<evidence type="ECO:0000313" key="3">
    <source>
        <dbReference type="Proteomes" id="UP000249340"/>
    </source>
</evidence>
<feature type="compositionally biased region" description="Basic and acidic residues" evidence="1">
    <location>
        <begin position="92"/>
        <end position="105"/>
    </location>
</feature>
<gene>
    <name evidence="2" type="ORF">C7M71_009880</name>
</gene>
<accession>A0A345SVE2</accession>
<dbReference type="OrthoDB" id="4329660at2"/>
<evidence type="ECO:0000313" key="2">
    <source>
        <dbReference type="EMBL" id="AXI77697.1"/>
    </source>
</evidence>
<name>A0A345SVE2_9ACTN</name>
<evidence type="ECO:0000256" key="1">
    <source>
        <dbReference type="SAM" id="MobiDB-lite"/>
    </source>
</evidence>
<organism evidence="2 3">
    <name type="scientific">Peterkaempfera bronchialis</name>
    <dbReference type="NCBI Taxonomy" id="2126346"/>
    <lineage>
        <taxon>Bacteria</taxon>
        <taxon>Bacillati</taxon>
        <taxon>Actinomycetota</taxon>
        <taxon>Actinomycetes</taxon>
        <taxon>Kitasatosporales</taxon>
        <taxon>Streptomycetaceae</taxon>
        <taxon>Peterkaempfera</taxon>
    </lineage>
</organism>
<dbReference type="AlphaFoldDB" id="A0A345SVE2"/>
<protein>
    <submittedName>
        <fullName evidence="2">Uncharacterized protein</fullName>
    </submittedName>
</protein>
<feature type="region of interest" description="Disordered" evidence="1">
    <location>
        <begin position="79"/>
        <end position="149"/>
    </location>
</feature>
<dbReference type="EMBL" id="CP031264">
    <property type="protein sequence ID" value="AXI77697.1"/>
    <property type="molecule type" value="Genomic_DNA"/>
</dbReference>